<proteinExistence type="predicted"/>
<dbReference type="AlphaFoldDB" id="A0ABD5X300"/>
<dbReference type="Proteomes" id="UP001596388">
    <property type="component" value="Unassembled WGS sequence"/>
</dbReference>
<keyword evidence="4" id="KW-1185">Reference proteome</keyword>
<organism evidence="3 4">
    <name type="scientific">Halobaculum marinum</name>
    <dbReference type="NCBI Taxonomy" id="3031996"/>
    <lineage>
        <taxon>Archaea</taxon>
        <taxon>Methanobacteriati</taxon>
        <taxon>Methanobacteriota</taxon>
        <taxon>Stenosarchaea group</taxon>
        <taxon>Halobacteria</taxon>
        <taxon>Halobacteriales</taxon>
        <taxon>Haloferacaceae</taxon>
        <taxon>Halobaculum</taxon>
    </lineage>
</organism>
<dbReference type="Pfam" id="PF26479">
    <property type="entry name" value="DUF8152"/>
    <property type="match status" value="1"/>
</dbReference>
<accession>A0ABD5X300</accession>
<dbReference type="GeneID" id="79268545"/>
<evidence type="ECO:0000259" key="2">
    <source>
        <dbReference type="Pfam" id="PF26479"/>
    </source>
</evidence>
<evidence type="ECO:0000313" key="4">
    <source>
        <dbReference type="Proteomes" id="UP001596388"/>
    </source>
</evidence>
<evidence type="ECO:0000256" key="1">
    <source>
        <dbReference type="SAM" id="MobiDB-lite"/>
    </source>
</evidence>
<name>A0ABD5X300_9EURY</name>
<comment type="caution">
    <text evidence="3">The sequence shown here is derived from an EMBL/GenBank/DDBJ whole genome shotgun (WGS) entry which is preliminary data.</text>
</comment>
<dbReference type="InterPro" id="IPR058465">
    <property type="entry name" value="DUF8152"/>
</dbReference>
<evidence type="ECO:0000313" key="3">
    <source>
        <dbReference type="EMBL" id="MFC7097541.1"/>
    </source>
</evidence>
<reference evidence="3 4" key="1">
    <citation type="journal article" date="2019" name="Int. J. Syst. Evol. Microbiol.">
        <title>The Global Catalogue of Microorganisms (GCM) 10K type strain sequencing project: providing services to taxonomists for standard genome sequencing and annotation.</title>
        <authorList>
            <consortium name="The Broad Institute Genomics Platform"/>
            <consortium name="The Broad Institute Genome Sequencing Center for Infectious Disease"/>
            <person name="Wu L."/>
            <person name="Ma J."/>
        </authorList>
    </citation>
    <scope>NUCLEOTIDE SEQUENCE [LARGE SCALE GENOMIC DNA]</scope>
    <source>
        <strain evidence="3 4">DT55</strain>
    </source>
</reference>
<feature type="region of interest" description="Disordered" evidence="1">
    <location>
        <begin position="1"/>
        <end position="20"/>
    </location>
</feature>
<dbReference type="RefSeq" id="WP_390219074.1">
    <property type="nucleotide sequence ID" value="NZ_CP119989.1"/>
</dbReference>
<gene>
    <name evidence="3" type="ORF">ACFQKD_09520</name>
</gene>
<feature type="domain" description="DUF8152" evidence="2">
    <location>
        <begin position="24"/>
        <end position="106"/>
    </location>
</feature>
<protein>
    <recommendedName>
        <fullName evidence="2">DUF8152 domain-containing protein</fullName>
    </recommendedName>
</protein>
<dbReference type="EMBL" id="JBHTAG010000003">
    <property type="protein sequence ID" value="MFC7097541.1"/>
    <property type="molecule type" value="Genomic_DNA"/>
</dbReference>
<sequence>MSDDDRSHDLDADGDGKGDVAEQLDALHGHLAATAERPVARSASAHLGEAEAVARDLAERPAAPETVRERTGHVVRLLREAGETEDETADEHVAAALELAEALATTDEET</sequence>